<reference evidence="2 3" key="1">
    <citation type="journal article" date="2020" name="Microbiol. Resour. Announc.">
        <title>Draft Genome Sequence of a Cladosporium Species Isolated from the Mesophotic Ascidian Didemnum maculosum.</title>
        <authorList>
            <person name="Gioti A."/>
            <person name="Siaperas R."/>
            <person name="Nikolaivits E."/>
            <person name="Le Goff G."/>
            <person name="Ouazzani J."/>
            <person name="Kotoulas G."/>
            <person name="Topakas E."/>
        </authorList>
    </citation>
    <scope>NUCLEOTIDE SEQUENCE [LARGE SCALE GENOMIC DNA]</scope>
    <source>
        <strain evidence="2 3">TM138-S3</strain>
    </source>
</reference>
<dbReference type="PANTHER" id="PTHR21974">
    <property type="entry name" value="RE15880P"/>
    <property type="match status" value="1"/>
</dbReference>
<dbReference type="EMBL" id="JAAQHG020000019">
    <property type="protein sequence ID" value="KAL1585413.1"/>
    <property type="molecule type" value="Genomic_DNA"/>
</dbReference>
<dbReference type="Proteomes" id="UP000803884">
    <property type="component" value="Unassembled WGS sequence"/>
</dbReference>
<name>A0AB34KJZ8_9PEZI</name>
<gene>
    <name evidence="2" type="ORF">WHR41_05585</name>
</gene>
<dbReference type="PANTHER" id="PTHR21974:SF2">
    <property type="entry name" value="RE15880P"/>
    <property type="match status" value="1"/>
</dbReference>
<dbReference type="GeneID" id="96007028"/>
<feature type="coiled-coil region" evidence="1">
    <location>
        <begin position="317"/>
        <end position="344"/>
    </location>
</feature>
<protein>
    <submittedName>
        <fullName evidence="2">Uncharacterized protein</fullName>
    </submittedName>
</protein>
<comment type="caution">
    <text evidence="2">The sequence shown here is derived from an EMBL/GenBank/DDBJ whole genome shotgun (WGS) entry which is preliminary data.</text>
</comment>
<keyword evidence="3" id="KW-1185">Reference proteome</keyword>
<evidence type="ECO:0000313" key="2">
    <source>
        <dbReference type="EMBL" id="KAL1585413.1"/>
    </source>
</evidence>
<feature type="coiled-coil region" evidence="1">
    <location>
        <begin position="165"/>
        <end position="216"/>
    </location>
</feature>
<organism evidence="2 3">
    <name type="scientific">Cladosporium halotolerans</name>
    <dbReference type="NCBI Taxonomy" id="1052096"/>
    <lineage>
        <taxon>Eukaryota</taxon>
        <taxon>Fungi</taxon>
        <taxon>Dikarya</taxon>
        <taxon>Ascomycota</taxon>
        <taxon>Pezizomycotina</taxon>
        <taxon>Dothideomycetes</taxon>
        <taxon>Dothideomycetidae</taxon>
        <taxon>Cladosporiales</taxon>
        <taxon>Cladosporiaceae</taxon>
        <taxon>Cladosporium</taxon>
    </lineage>
</organism>
<accession>A0AB34KJZ8</accession>
<proteinExistence type="predicted"/>
<dbReference type="AlphaFoldDB" id="A0AB34KJZ8"/>
<evidence type="ECO:0000256" key="1">
    <source>
        <dbReference type="SAM" id="Coils"/>
    </source>
</evidence>
<sequence>MSQFTQALANAAVRNRELLSTLAQTDYAATALQQNKSYTSDLESQIRATDKELKKLHTITEDERKDHLKYRDSTFKRYAHKLGGSKGQAKFSSKSEKEEREFLEAWQKEREAEERRSELMQALNVASDDCTRLEHDKTRNDGAQAELDGLYNSIFSGPTPDLPGEDQLETAVQNARQHFEQTQSRFNTDCAALEALRRVENRMQAASASMNDALHASRMDMFGGGTFTDMMERDALSKASVAISEALRHMDQARHLQPAIANLREVNVDMGHMVSDVMFDNIFSDMAQHDRIHASNQQVMEATAQLKEQIDAQVQRSKSATAALRQAEASVKEARAELQNIRAEAFQRLGAGGNGEAMKAPPPVYVENVGGFGMRQ</sequence>
<dbReference type="RefSeq" id="XP_069228519.1">
    <property type="nucleotide sequence ID" value="XM_069374190.1"/>
</dbReference>
<keyword evidence="1" id="KW-0175">Coiled coil</keyword>
<evidence type="ECO:0000313" key="3">
    <source>
        <dbReference type="Proteomes" id="UP000803884"/>
    </source>
</evidence>